<name>Q8TL00_METAC</name>
<feature type="transmembrane region" description="Helical" evidence="1">
    <location>
        <begin position="94"/>
        <end position="116"/>
    </location>
</feature>
<evidence type="ECO:0000259" key="2">
    <source>
        <dbReference type="Pfam" id="PF00892"/>
    </source>
</evidence>
<feature type="transmembrane region" description="Helical" evidence="1">
    <location>
        <begin position="7"/>
        <end position="27"/>
    </location>
</feature>
<feature type="transmembrane region" description="Helical" evidence="1">
    <location>
        <begin position="271"/>
        <end position="287"/>
    </location>
</feature>
<evidence type="ECO:0000313" key="3">
    <source>
        <dbReference type="EMBL" id="AAM06614.1"/>
    </source>
</evidence>
<dbReference type="GO" id="GO:0016020">
    <property type="term" value="C:membrane"/>
    <property type="evidence" value="ECO:0000318"/>
    <property type="project" value="GO_Central"/>
</dbReference>
<keyword evidence="1" id="KW-0812">Transmembrane</keyword>
<dbReference type="FunFam" id="1.10.3730.20:FF:000044">
    <property type="entry name" value="Integral membrane protein"/>
    <property type="match status" value="1"/>
</dbReference>
<dbReference type="EMBL" id="AE010299">
    <property type="protein sequence ID" value="AAM06614.1"/>
    <property type="molecule type" value="Genomic_DNA"/>
</dbReference>
<dbReference type="OrthoDB" id="148240at2157"/>
<keyword evidence="1" id="KW-1133">Transmembrane helix</keyword>
<feature type="transmembrane region" description="Helical" evidence="1">
    <location>
        <begin position="67"/>
        <end position="88"/>
    </location>
</feature>
<reference evidence="3 4" key="1">
    <citation type="journal article" date="2002" name="Genome Res.">
        <title>The genome of Methanosarcina acetivorans reveals extensive metabolic and physiological diversity.</title>
        <authorList>
            <person name="Galagan J.E."/>
            <person name="Nusbaum C."/>
            <person name="Roy A."/>
            <person name="Endrizzi M.G."/>
            <person name="Macdonald P."/>
            <person name="FitzHugh W."/>
            <person name="Calvo S."/>
            <person name="Engels R."/>
            <person name="Smirnov S."/>
            <person name="Atnoor D."/>
            <person name="Brown A."/>
            <person name="Allen N."/>
            <person name="Naylor J."/>
            <person name="Stange-Thomann N."/>
            <person name="DeArellano K."/>
            <person name="Johnson R."/>
            <person name="Linton L."/>
            <person name="McEwan P."/>
            <person name="McKernan K."/>
            <person name="Talamas J."/>
            <person name="Tirrell A."/>
            <person name="Ye W."/>
            <person name="Zimmer A."/>
            <person name="Barber R.D."/>
            <person name="Cann I."/>
            <person name="Graham D.E."/>
            <person name="Grahame D.A."/>
            <person name="Guss A."/>
            <person name="Hedderich R."/>
            <person name="Ingram-Smith C."/>
            <person name="Kuettner C.H."/>
            <person name="Krzycki J.A."/>
            <person name="Leigh J.A."/>
            <person name="Li W."/>
            <person name="Liu J."/>
            <person name="Mukhopadhyay B."/>
            <person name="Reeve J.N."/>
            <person name="Smith K."/>
            <person name="Springer T.A."/>
            <person name="Umayam L.A."/>
            <person name="White O."/>
            <person name="White R.H."/>
            <person name="de Macario E.C."/>
            <person name="Ferry J.G."/>
            <person name="Jarrell K.F."/>
            <person name="Jing H."/>
            <person name="Macario A.J.L."/>
            <person name="Paulsen I."/>
            <person name="Pritchett M."/>
            <person name="Sowers K.R."/>
            <person name="Swanson R.V."/>
            <person name="Zinder S.H."/>
            <person name="Lander E."/>
            <person name="Metcalf W.W."/>
            <person name="Birren B."/>
        </authorList>
    </citation>
    <scope>NUCLEOTIDE SEQUENCE [LARGE SCALE GENOMIC DNA]</scope>
    <source>
        <strain evidence="4">ATCC 35395 / DSM 2834 / JCM 12185 / C2A</strain>
    </source>
</reference>
<feature type="transmembrane region" description="Helical" evidence="1">
    <location>
        <begin position="125"/>
        <end position="145"/>
    </location>
</feature>
<dbReference type="InParanoid" id="Q8TL00"/>
<evidence type="ECO:0000256" key="1">
    <source>
        <dbReference type="SAM" id="Phobius"/>
    </source>
</evidence>
<evidence type="ECO:0000313" key="4">
    <source>
        <dbReference type="Proteomes" id="UP000002487"/>
    </source>
</evidence>
<keyword evidence="1" id="KW-0472">Membrane</keyword>
<feature type="transmembrane region" description="Helical" evidence="1">
    <location>
        <begin position="246"/>
        <end position="265"/>
    </location>
</feature>
<protein>
    <submittedName>
        <fullName evidence="3">Integral membrane protein</fullName>
    </submittedName>
</protein>
<feature type="transmembrane region" description="Helical" evidence="1">
    <location>
        <begin position="184"/>
        <end position="203"/>
    </location>
</feature>
<accession>Q8TL00</accession>
<dbReference type="Pfam" id="PF00892">
    <property type="entry name" value="EamA"/>
    <property type="match status" value="2"/>
</dbReference>
<feature type="domain" description="EamA" evidence="2">
    <location>
        <begin position="154"/>
        <end position="287"/>
    </location>
</feature>
<dbReference type="PANTHER" id="PTHR22911:SF79">
    <property type="entry name" value="MOBA-LIKE NTP TRANSFERASE DOMAIN-CONTAINING PROTEIN"/>
    <property type="match status" value="1"/>
</dbReference>
<dbReference type="Gene3D" id="1.10.3730.20">
    <property type="match status" value="1"/>
</dbReference>
<keyword evidence="4" id="KW-1185">Reference proteome</keyword>
<gene>
    <name evidence="3" type="ordered locus">MA_3243</name>
</gene>
<dbReference type="AlphaFoldDB" id="Q8TL00"/>
<sequence length="291" mass="31495">MQKRAYLLIAAGAVLWGTIGIFVRGFYGFGFSPLQVVTLRVLSAAVLMLVYLLFTRPELLKIRIRDSLYFVGTGIFSLAFFNLCYFTTIRETSIAIAVTLLYTAPAFVAVLSRVFFGENLGVKKLFSLGLTLVGCAFVAGYLPGIGDSLTLSWSGLLTGLGAGFGYALYSIFGKAALEKYHTMTIAAYTFIFASLALLPLGNFENSAGAFSIGAFWVYLAGLGFFPTVLAYLLYTKGLEEVESSRASIVATIEPVVGTLAGFFIFREILTGWQVAGVLLVLVAVVMVQERK</sequence>
<dbReference type="InterPro" id="IPR000620">
    <property type="entry name" value="EamA_dom"/>
</dbReference>
<dbReference type="STRING" id="188937.MA_3243"/>
<dbReference type="Proteomes" id="UP000002487">
    <property type="component" value="Chromosome"/>
</dbReference>
<dbReference type="EnsemblBacteria" id="AAM06614">
    <property type="protein sequence ID" value="AAM06614"/>
    <property type="gene ID" value="MA_3243"/>
</dbReference>
<organism evidence="3 4">
    <name type="scientific">Methanosarcina acetivorans (strain ATCC 35395 / DSM 2834 / JCM 12185 / C2A)</name>
    <dbReference type="NCBI Taxonomy" id="188937"/>
    <lineage>
        <taxon>Archaea</taxon>
        <taxon>Methanobacteriati</taxon>
        <taxon>Methanobacteriota</taxon>
        <taxon>Stenosarchaea group</taxon>
        <taxon>Methanomicrobia</taxon>
        <taxon>Methanosarcinales</taxon>
        <taxon>Methanosarcinaceae</taxon>
        <taxon>Methanosarcina</taxon>
    </lineage>
</organism>
<dbReference type="SUPFAM" id="SSF103481">
    <property type="entry name" value="Multidrug resistance efflux transporter EmrE"/>
    <property type="match status" value="2"/>
</dbReference>
<dbReference type="InterPro" id="IPR037185">
    <property type="entry name" value="EmrE-like"/>
</dbReference>
<proteinExistence type="predicted"/>
<dbReference type="HOGENOM" id="CLU_033863_9_1_2"/>
<feature type="domain" description="EamA" evidence="2">
    <location>
        <begin position="4"/>
        <end position="138"/>
    </location>
</feature>
<dbReference type="GeneID" id="1475136"/>
<feature type="transmembrane region" description="Helical" evidence="1">
    <location>
        <begin position="151"/>
        <end position="172"/>
    </location>
</feature>
<feature type="transmembrane region" description="Helical" evidence="1">
    <location>
        <begin position="33"/>
        <end position="55"/>
    </location>
</feature>
<dbReference type="RefSeq" id="WP_011023177.1">
    <property type="nucleotide sequence ID" value="NC_003552.1"/>
</dbReference>
<dbReference type="PANTHER" id="PTHR22911">
    <property type="entry name" value="ACYL-MALONYL CONDENSING ENZYME-RELATED"/>
    <property type="match status" value="1"/>
</dbReference>
<dbReference type="PhylomeDB" id="Q8TL00"/>
<dbReference type="KEGG" id="mac:MA_3243"/>
<feature type="transmembrane region" description="Helical" evidence="1">
    <location>
        <begin position="215"/>
        <end position="234"/>
    </location>
</feature>